<dbReference type="RefSeq" id="WP_240831030.1">
    <property type="nucleotide sequence ID" value="NZ_JAKWBL010000003.1"/>
</dbReference>
<feature type="domain" description="HTH araC/xylS-type" evidence="4">
    <location>
        <begin position="181"/>
        <end position="279"/>
    </location>
</feature>
<dbReference type="PANTHER" id="PTHR43280:SF32">
    <property type="entry name" value="TRANSCRIPTIONAL REGULATORY PROTEIN"/>
    <property type="match status" value="1"/>
</dbReference>
<keyword evidence="2" id="KW-0238">DNA-binding</keyword>
<keyword evidence="3" id="KW-0804">Transcription</keyword>
<evidence type="ECO:0000313" key="5">
    <source>
        <dbReference type="EMBL" id="MCH5599290.1"/>
    </source>
</evidence>
<organism evidence="5 6">
    <name type="scientific">Niabella ginsengisoli</name>
    <dbReference type="NCBI Taxonomy" id="522298"/>
    <lineage>
        <taxon>Bacteria</taxon>
        <taxon>Pseudomonadati</taxon>
        <taxon>Bacteroidota</taxon>
        <taxon>Chitinophagia</taxon>
        <taxon>Chitinophagales</taxon>
        <taxon>Chitinophagaceae</taxon>
        <taxon>Niabella</taxon>
    </lineage>
</organism>
<keyword evidence="6" id="KW-1185">Reference proteome</keyword>
<dbReference type="EMBL" id="JAKWBL010000003">
    <property type="protein sequence ID" value="MCH5599290.1"/>
    <property type="molecule type" value="Genomic_DNA"/>
</dbReference>
<evidence type="ECO:0000256" key="3">
    <source>
        <dbReference type="ARBA" id="ARBA00023163"/>
    </source>
</evidence>
<gene>
    <name evidence="5" type="ORF">MKP09_15925</name>
</gene>
<accession>A0ABS9SLT8</accession>
<protein>
    <submittedName>
        <fullName evidence="5">Helix-turn-helix domain-containing protein</fullName>
    </submittedName>
</protein>
<sequence>MPHIFRNKNTNGLFLIHKGGDGHALKGEGILKDDTINSIVYNGGKSQTVIIDEVPYAFPSKSVLPLMVNQHFVFESPETLTAWQFNREFYCIVDHDKEVGCVGFLFYGIRHPLFINLTDEEVADIEIIEKMCFSDLQVIDSMQGEMLRTLLKRLIIGITRVARRQTLNEGHLDDEKLDVVRMFNLTLEGHFKTEHSVSFYAKVLNRSPKTLSNLFAALNYPPPSKVIQNRILLEAKRYFNYSGKTAKEIGYALGFTSPAHFSRFFKQHSGKSISTFKGGRL</sequence>
<evidence type="ECO:0000256" key="2">
    <source>
        <dbReference type="ARBA" id="ARBA00023125"/>
    </source>
</evidence>
<name>A0ABS9SLT8_9BACT</name>
<evidence type="ECO:0000313" key="6">
    <source>
        <dbReference type="Proteomes" id="UP001202248"/>
    </source>
</evidence>
<dbReference type="PROSITE" id="PS01124">
    <property type="entry name" value="HTH_ARAC_FAMILY_2"/>
    <property type="match status" value="1"/>
</dbReference>
<dbReference type="SMART" id="SM00342">
    <property type="entry name" value="HTH_ARAC"/>
    <property type="match status" value="1"/>
</dbReference>
<evidence type="ECO:0000259" key="4">
    <source>
        <dbReference type="PROSITE" id="PS01124"/>
    </source>
</evidence>
<dbReference type="Proteomes" id="UP001202248">
    <property type="component" value="Unassembled WGS sequence"/>
</dbReference>
<reference evidence="5 6" key="1">
    <citation type="submission" date="2022-02" db="EMBL/GenBank/DDBJ databases">
        <authorList>
            <person name="Min J."/>
        </authorList>
    </citation>
    <scope>NUCLEOTIDE SEQUENCE [LARGE SCALE GENOMIC DNA]</scope>
    <source>
        <strain evidence="5 6">GR10-1</strain>
    </source>
</reference>
<evidence type="ECO:0000256" key="1">
    <source>
        <dbReference type="ARBA" id="ARBA00023015"/>
    </source>
</evidence>
<dbReference type="InterPro" id="IPR009057">
    <property type="entry name" value="Homeodomain-like_sf"/>
</dbReference>
<dbReference type="Gene3D" id="1.10.10.60">
    <property type="entry name" value="Homeodomain-like"/>
    <property type="match status" value="1"/>
</dbReference>
<proteinExistence type="predicted"/>
<keyword evidence="1" id="KW-0805">Transcription regulation</keyword>
<dbReference type="InterPro" id="IPR018060">
    <property type="entry name" value="HTH_AraC"/>
</dbReference>
<comment type="caution">
    <text evidence="5">The sequence shown here is derived from an EMBL/GenBank/DDBJ whole genome shotgun (WGS) entry which is preliminary data.</text>
</comment>
<dbReference type="Pfam" id="PF12833">
    <property type="entry name" value="HTH_18"/>
    <property type="match status" value="1"/>
</dbReference>
<dbReference type="PANTHER" id="PTHR43280">
    <property type="entry name" value="ARAC-FAMILY TRANSCRIPTIONAL REGULATOR"/>
    <property type="match status" value="1"/>
</dbReference>
<dbReference type="SUPFAM" id="SSF46689">
    <property type="entry name" value="Homeodomain-like"/>
    <property type="match status" value="1"/>
</dbReference>